<organism evidence="15 16">
    <name type="scientific">Lactuca saligna</name>
    <name type="common">Willowleaf lettuce</name>
    <dbReference type="NCBI Taxonomy" id="75948"/>
    <lineage>
        <taxon>Eukaryota</taxon>
        <taxon>Viridiplantae</taxon>
        <taxon>Streptophyta</taxon>
        <taxon>Embryophyta</taxon>
        <taxon>Tracheophyta</taxon>
        <taxon>Spermatophyta</taxon>
        <taxon>Magnoliopsida</taxon>
        <taxon>eudicotyledons</taxon>
        <taxon>Gunneridae</taxon>
        <taxon>Pentapetalae</taxon>
        <taxon>asterids</taxon>
        <taxon>campanulids</taxon>
        <taxon>Asterales</taxon>
        <taxon>Asteraceae</taxon>
        <taxon>Cichorioideae</taxon>
        <taxon>Cichorieae</taxon>
        <taxon>Lactucinae</taxon>
        <taxon>Lactuca</taxon>
    </lineage>
</organism>
<dbReference type="InterPro" id="IPR018422">
    <property type="entry name" value="Cation/H_exchanger_CPA1"/>
</dbReference>
<evidence type="ECO:0000256" key="7">
    <source>
        <dbReference type="ARBA" id="ARBA00023053"/>
    </source>
</evidence>
<dbReference type="PANTHER" id="PTHR10110">
    <property type="entry name" value="SODIUM/HYDROGEN EXCHANGER"/>
    <property type="match status" value="1"/>
</dbReference>
<evidence type="ECO:0000256" key="11">
    <source>
        <dbReference type="ARBA" id="ARBA00047524"/>
    </source>
</evidence>
<proteinExistence type="predicted"/>
<feature type="domain" description="Cation/H+ exchanger transmembrane" evidence="14">
    <location>
        <begin position="8"/>
        <end position="105"/>
    </location>
</feature>
<evidence type="ECO:0000313" key="16">
    <source>
        <dbReference type="Proteomes" id="UP001177003"/>
    </source>
</evidence>
<keyword evidence="2" id="KW-0813">Transport</keyword>
<name>A0AA36EFC9_LACSI</name>
<dbReference type="EMBL" id="OX465083">
    <property type="protein sequence ID" value="CAI9294416.1"/>
    <property type="molecule type" value="Genomic_DNA"/>
</dbReference>
<dbReference type="GO" id="GO:0015386">
    <property type="term" value="F:potassium:proton antiporter activity"/>
    <property type="evidence" value="ECO:0007669"/>
    <property type="project" value="TreeGrafter"/>
</dbReference>
<sequence>MSHTDHGIFLDFLSLFTTSTLLRVSVGLVTAYILRGLYVGRHSSAREIALMVLAAYLSYMLVELFELSGILTVVFVGVLMSHYSWHNVTESSRNLKAQVTPFRKQIVHLKPLKHVSLL</sequence>
<evidence type="ECO:0000256" key="2">
    <source>
        <dbReference type="ARBA" id="ARBA00022448"/>
    </source>
</evidence>
<gene>
    <name evidence="15" type="ORF">LSALG_LOCUS33400</name>
</gene>
<comment type="catalytic activity">
    <reaction evidence="12">
        <text>K(+)(in) + H(+)(out) = K(+)(out) + H(+)(in)</text>
        <dbReference type="Rhea" id="RHEA:29467"/>
        <dbReference type="ChEBI" id="CHEBI:15378"/>
        <dbReference type="ChEBI" id="CHEBI:29103"/>
    </reaction>
</comment>
<dbReference type="GO" id="GO:0098719">
    <property type="term" value="P:sodium ion import across plasma membrane"/>
    <property type="evidence" value="ECO:0007669"/>
    <property type="project" value="TreeGrafter"/>
</dbReference>
<comment type="subcellular location">
    <subcellularLocation>
        <location evidence="1">Membrane</location>
        <topology evidence="1">Multi-pass membrane protein</topology>
    </subcellularLocation>
</comment>
<evidence type="ECO:0000256" key="9">
    <source>
        <dbReference type="ARBA" id="ARBA00023136"/>
    </source>
</evidence>
<feature type="transmembrane region" description="Helical" evidence="13">
    <location>
        <begin position="12"/>
        <end position="33"/>
    </location>
</feature>
<dbReference type="Pfam" id="PF00999">
    <property type="entry name" value="Na_H_Exchanger"/>
    <property type="match status" value="1"/>
</dbReference>
<keyword evidence="6 13" id="KW-1133">Transmembrane helix</keyword>
<protein>
    <recommendedName>
        <fullName evidence="14">Cation/H+ exchanger transmembrane domain-containing protein</fullName>
    </recommendedName>
</protein>
<dbReference type="AlphaFoldDB" id="A0AA36EFC9"/>
<keyword evidence="10" id="KW-0739">Sodium transport</keyword>
<evidence type="ECO:0000256" key="5">
    <source>
        <dbReference type="ARBA" id="ARBA00022958"/>
    </source>
</evidence>
<evidence type="ECO:0000313" key="15">
    <source>
        <dbReference type="EMBL" id="CAI9294416.1"/>
    </source>
</evidence>
<evidence type="ECO:0000256" key="1">
    <source>
        <dbReference type="ARBA" id="ARBA00004141"/>
    </source>
</evidence>
<keyword evidence="4 13" id="KW-0812">Transmembrane</keyword>
<dbReference type="InterPro" id="IPR006153">
    <property type="entry name" value="Cation/H_exchanger_TM"/>
</dbReference>
<keyword evidence="16" id="KW-1185">Reference proteome</keyword>
<keyword evidence="8" id="KW-0406">Ion transport</keyword>
<evidence type="ECO:0000256" key="10">
    <source>
        <dbReference type="ARBA" id="ARBA00023201"/>
    </source>
</evidence>
<dbReference type="GO" id="GO:0015385">
    <property type="term" value="F:sodium:proton antiporter activity"/>
    <property type="evidence" value="ECO:0007669"/>
    <property type="project" value="InterPro"/>
</dbReference>
<evidence type="ECO:0000256" key="8">
    <source>
        <dbReference type="ARBA" id="ARBA00023065"/>
    </source>
</evidence>
<evidence type="ECO:0000256" key="13">
    <source>
        <dbReference type="SAM" id="Phobius"/>
    </source>
</evidence>
<evidence type="ECO:0000259" key="14">
    <source>
        <dbReference type="Pfam" id="PF00999"/>
    </source>
</evidence>
<evidence type="ECO:0000256" key="3">
    <source>
        <dbReference type="ARBA" id="ARBA00022538"/>
    </source>
</evidence>
<dbReference type="GO" id="GO:0005886">
    <property type="term" value="C:plasma membrane"/>
    <property type="evidence" value="ECO:0007669"/>
    <property type="project" value="TreeGrafter"/>
</dbReference>
<dbReference type="PANTHER" id="PTHR10110:SF180">
    <property type="entry name" value="SODIUM_HYDROGEN EXCHANGER"/>
    <property type="match status" value="1"/>
</dbReference>
<evidence type="ECO:0000256" key="4">
    <source>
        <dbReference type="ARBA" id="ARBA00022692"/>
    </source>
</evidence>
<dbReference type="GO" id="GO:0051453">
    <property type="term" value="P:regulation of intracellular pH"/>
    <property type="evidence" value="ECO:0007669"/>
    <property type="project" value="TreeGrafter"/>
</dbReference>
<dbReference type="Proteomes" id="UP001177003">
    <property type="component" value="Chromosome 7"/>
</dbReference>
<keyword evidence="9 13" id="KW-0472">Membrane</keyword>
<reference evidence="15" key="1">
    <citation type="submission" date="2023-04" db="EMBL/GenBank/DDBJ databases">
        <authorList>
            <person name="Vijverberg K."/>
            <person name="Xiong W."/>
            <person name="Schranz E."/>
        </authorList>
    </citation>
    <scope>NUCLEOTIDE SEQUENCE</scope>
</reference>
<keyword evidence="3" id="KW-0633">Potassium transport</keyword>
<evidence type="ECO:0000256" key="6">
    <source>
        <dbReference type="ARBA" id="ARBA00022989"/>
    </source>
</evidence>
<accession>A0AA36EFC9</accession>
<keyword evidence="5" id="KW-0630">Potassium</keyword>
<comment type="catalytic activity">
    <reaction evidence="11">
        <text>Na(+)(in) + H(+)(out) = Na(+)(out) + H(+)(in)</text>
        <dbReference type="Rhea" id="RHEA:29419"/>
        <dbReference type="ChEBI" id="CHEBI:15378"/>
        <dbReference type="ChEBI" id="CHEBI:29101"/>
    </reaction>
</comment>
<keyword evidence="7" id="KW-0915">Sodium</keyword>
<evidence type="ECO:0000256" key="12">
    <source>
        <dbReference type="ARBA" id="ARBA00047912"/>
    </source>
</evidence>